<organism evidence="4 5">
    <name type="scientific">Granulicella arctica</name>
    <dbReference type="NCBI Taxonomy" id="940613"/>
    <lineage>
        <taxon>Bacteria</taxon>
        <taxon>Pseudomonadati</taxon>
        <taxon>Acidobacteriota</taxon>
        <taxon>Terriglobia</taxon>
        <taxon>Terriglobales</taxon>
        <taxon>Acidobacteriaceae</taxon>
        <taxon>Granulicella</taxon>
    </lineage>
</organism>
<evidence type="ECO:0000256" key="1">
    <source>
        <dbReference type="SAM" id="MobiDB-lite"/>
    </source>
</evidence>
<evidence type="ECO:0000313" key="4">
    <source>
        <dbReference type="EMBL" id="NYF78113.1"/>
    </source>
</evidence>
<reference evidence="4 5" key="1">
    <citation type="submission" date="2020-07" db="EMBL/GenBank/DDBJ databases">
        <title>Genomic Encyclopedia of Type Strains, Phase IV (KMG-V): Genome sequencing to study the core and pangenomes of soil and plant-associated prokaryotes.</title>
        <authorList>
            <person name="Whitman W."/>
        </authorList>
    </citation>
    <scope>NUCLEOTIDE SEQUENCE [LARGE SCALE GENOMIC DNA]</scope>
    <source>
        <strain evidence="4 5">X4EP2</strain>
    </source>
</reference>
<dbReference type="RefSeq" id="WP_179487272.1">
    <property type="nucleotide sequence ID" value="NZ_JACCCW010000001.1"/>
</dbReference>
<feature type="region of interest" description="Disordered" evidence="1">
    <location>
        <begin position="850"/>
        <end position="874"/>
    </location>
</feature>
<accession>A0A7Y9PDV0</accession>
<gene>
    <name evidence="4" type="ORF">HDF17_000400</name>
</gene>
<evidence type="ECO:0000313" key="5">
    <source>
        <dbReference type="Proteomes" id="UP000589520"/>
    </source>
</evidence>
<dbReference type="SUPFAM" id="SSF56935">
    <property type="entry name" value="Porins"/>
    <property type="match status" value="1"/>
</dbReference>
<feature type="signal peptide" evidence="2">
    <location>
        <begin position="1"/>
        <end position="21"/>
    </location>
</feature>
<feature type="domain" description="TonB-dependent transporter Oar-like beta-barrel" evidence="3">
    <location>
        <begin position="513"/>
        <end position="919"/>
    </location>
</feature>
<dbReference type="Proteomes" id="UP000589520">
    <property type="component" value="Unassembled WGS sequence"/>
</dbReference>
<name>A0A7Y9PDV0_9BACT</name>
<feature type="compositionally biased region" description="Gly residues" evidence="1">
    <location>
        <begin position="853"/>
        <end position="866"/>
    </location>
</feature>
<dbReference type="AlphaFoldDB" id="A0A7Y9PDV0"/>
<dbReference type="EMBL" id="JACCCW010000001">
    <property type="protein sequence ID" value="NYF78113.1"/>
    <property type="molecule type" value="Genomic_DNA"/>
</dbReference>
<keyword evidence="5" id="KW-1185">Reference proteome</keyword>
<keyword evidence="2" id="KW-0732">Signal</keyword>
<protein>
    <recommendedName>
        <fullName evidence="3">TonB-dependent transporter Oar-like beta-barrel domain-containing protein</fullName>
    </recommendedName>
</protein>
<dbReference type="Pfam" id="PF13620">
    <property type="entry name" value="CarboxypepD_reg"/>
    <property type="match status" value="1"/>
</dbReference>
<evidence type="ECO:0000256" key="2">
    <source>
        <dbReference type="SAM" id="SignalP"/>
    </source>
</evidence>
<dbReference type="InterPro" id="IPR057601">
    <property type="entry name" value="Oar-like_b-barrel"/>
</dbReference>
<dbReference type="Gene3D" id="2.60.40.1120">
    <property type="entry name" value="Carboxypeptidase-like, regulatory domain"/>
    <property type="match status" value="1"/>
</dbReference>
<evidence type="ECO:0000259" key="3">
    <source>
        <dbReference type="Pfam" id="PF25183"/>
    </source>
</evidence>
<comment type="caution">
    <text evidence="4">The sequence shown here is derived from an EMBL/GenBank/DDBJ whole genome shotgun (WGS) entry which is preliminary data.</text>
</comment>
<proteinExistence type="predicted"/>
<dbReference type="Pfam" id="PF25183">
    <property type="entry name" value="OMP_b-brl_4"/>
    <property type="match status" value="1"/>
</dbReference>
<dbReference type="InterPro" id="IPR008969">
    <property type="entry name" value="CarboxyPept-like_regulatory"/>
</dbReference>
<dbReference type="SUPFAM" id="SSF49464">
    <property type="entry name" value="Carboxypeptidase regulatory domain-like"/>
    <property type="match status" value="1"/>
</dbReference>
<sequence length="941" mass="101028">MENLFLLLILFSFSPPFVAKAQNSGTLHGQVLDPTGALVSGASVTLTQENKIVTSHSGQDGTYLFRALPAGKYSVSVQAPGFVLPSKVVTSIDSGQSRQLNLILTIAVEQQNVQVTDQTSGVSVNPDENSNALVIKGSDLDALSDDPDQLQNELQALAGPAAGPNGGQIYIDGFSGGQLPPKSSIREIRVNQNPFSAEFDRIGYGRIEILTKPGSDKFSGHVTSLATDSALNTGNPLVTQQPAYYLYFLQGDVNGPLTKQSSYFLSIFNLQRQNQSIIDATNPANVATILQQALPNPSSLISINPRVDVQVGESNTLSIRDSFTRSVQTGNGVGALSLAQQANNATNLENAIQLSDTVVVNSHIINETHFQWRRVRNDQVPSFINPTITVQGAFINGGSNSGTVKDHQDIFELQNYSTATVSKHTIRFGTRLRAYRDANESTSGANGNYIFQSVSEYRANTPTQYQANVINNPLARALLFDAALFYQDDWRVKPNLTFSYGLRYEGQNRIHNRADIGPRLALAWAPRYQANKPAKTVLRAGYGWFYDRFTVPNSFSSATGTPYIIQTIHQNGVNQQGYIVNSPDFYTPAAPVSSTTLSAAGSSTPTISTIDPHFHAALSMQGGLGVDRQIGKRNTVNVTYLYTRGVHQYRSNTVTAPTFDVANYTLTGPTPSVYNNQFQSGGIFNENQIIASSNISIRKLSLHSSYTYTEAKSDTSGVTFFPSIAQNPGLDYGRAGFGIHHRFFLLATYNAPHGIVIAPLLSAQSGTPYNITIGNDLTGNNQFNARPTYGTCGAAGVVSTHYGCFDTDPSGKDESLIPFNDGTGPANVVFHMRVSKVIGIGPHIKGAASGAMGPQGGNGSVNGRGLSGSQAQPKLDATVPRRYSLTFIAGALNIFNIVNRGTTNGVLSSPLFGTSQTLASGPYGSPTPGNRSIFMQALFSF</sequence>
<feature type="chain" id="PRO_5030553736" description="TonB-dependent transporter Oar-like beta-barrel domain-containing protein" evidence="2">
    <location>
        <begin position="22"/>
        <end position="941"/>
    </location>
</feature>